<protein>
    <submittedName>
        <fullName evidence="1">Uncharacterized protein</fullName>
    </submittedName>
</protein>
<dbReference type="EMBL" id="SSDS01000037">
    <property type="protein sequence ID" value="TXG77790.1"/>
    <property type="molecule type" value="Genomic_DNA"/>
</dbReference>
<sequence>MAEISISLSSLTDYKTINVGELGVIKVRKESSNQGLKRSETTRDLFKLQQDAKKIDKQMIKLKAEGKTDNDPEVEKLNSIAVEKLSAITELQRAYVDAARSRLFDDEDGKLVDELYDRASPGDIAKLFASADEEQGSVDES</sequence>
<dbReference type="Proteomes" id="UP000321026">
    <property type="component" value="Unassembled WGS sequence"/>
</dbReference>
<organism evidence="1 2">
    <name type="scientific">Candidatus Dojkabacteria bacterium</name>
    <dbReference type="NCBI Taxonomy" id="2099670"/>
    <lineage>
        <taxon>Bacteria</taxon>
        <taxon>Candidatus Dojkabacteria</taxon>
    </lineage>
</organism>
<evidence type="ECO:0000313" key="1">
    <source>
        <dbReference type="EMBL" id="TXG77790.1"/>
    </source>
</evidence>
<comment type="caution">
    <text evidence="1">The sequence shown here is derived from an EMBL/GenBank/DDBJ whole genome shotgun (WGS) entry which is preliminary data.</text>
</comment>
<evidence type="ECO:0000313" key="2">
    <source>
        <dbReference type="Proteomes" id="UP000321026"/>
    </source>
</evidence>
<name>A0A5C7J884_9BACT</name>
<proteinExistence type="predicted"/>
<dbReference type="AlphaFoldDB" id="A0A5C7J884"/>
<reference evidence="1 2" key="1">
    <citation type="submission" date="2018-09" db="EMBL/GenBank/DDBJ databases">
        <title>Metagenome Assembled Genomes from an Advanced Water Purification Facility.</title>
        <authorList>
            <person name="Stamps B.W."/>
            <person name="Spear J.R."/>
        </authorList>
    </citation>
    <scope>NUCLEOTIDE SEQUENCE [LARGE SCALE GENOMIC DNA]</scope>
    <source>
        <strain evidence="1">Bin_63_2</strain>
    </source>
</reference>
<accession>A0A5C7J884</accession>
<gene>
    <name evidence="1" type="ORF">E6Q11_02200</name>
</gene>